<evidence type="ECO:0000256" key="1">
    <source>
        <dbReference type="ARBA" id="ARBA00004651"/>
    </source>
</evidence>
<feature type="transmembrane region" description="Helical" evidence="6">
    <location>
        <begin position="308"/>
        <end position="325"/>
    </location>
</feature>
<dbReference type="CDD" id="cd17370">
    <property type="entry name" value="MFS_MJ1317_like"/>
    <property type="match status" value="1"/>
</dbReference>
<dbReference type="InterPro" id="IPR011701">
    <property type="entry name" value="MFS"/>
</dbReference>
<dbReference type="InterPro" id="IPR036259">
    <property type="entry name" value="MFS_trans_sf"/>
</dbReference>
<evidence type="ECO:0000256" key="2">
    <source>
        <dbReference type="ARBA" id="ARBA00022692"/>
    </source>
</evidence>
<protein>
    <submittedName>
        <fullName evidence="8">MFS transporter</fullName>
    </submittedName>
</protein>
<feature type="transmembrane region" description="Helical" evidence="6">
    <location>
        <begin position="196"/>
        <end position="216"/>
    </location>
</feature>
<feature type="transmembrane region" description="Helical" evidence="6">
    <location>
        <begin position="173"/>
        <end position="190"/>
    </location>
</feature>
<feature type="transmembrane region" description="Helical" evidence="6">
    <location>
        <begin position="331"/>
        <end position="354"/>
    </location>
</feature>
<dbReference type="Proteomes" id="UP000253094">
    <property type="component" value="Unassembled WGS sequence"/>
</dbReference>
<keyword evidence="4 6" id="KW-0472">Membrane</keyword>
<dbReference type="EMBL" id="QOIL01000004">
    <property type="protein sequence ID" value="RCG31518.1"/>
    <property type="molecule type" value="Genomic_DNA"/>
</dbReference>
<name>A0A367FMA7_9ACTN</name>
<dbReference type="GO" id="GO:0022857">
    <property type="term" value="F:transmembrane transporter activity"/>
    <property type="evidence" value="ECO:0007669"/>
    <property type="project" value="InterPro"/>
</dbReference>
<organism evidence="8 9">
    <name type="scientific">Sphaerisporangium album</name>
    <dbReference type="NCBI Taxonomy" id="509200"/>
    <lineage>
        <taxon>Bacteria</taxon>
        <taxon>Bacillati</taxon>
        <taxon>Actinomycetota</taxon>
        <taxon>Actinomycetes</taxon>
        <taxon>Streptosporangiales</taxon>
        <taxon>Streptosporangiaceae</taxon>
        <taxon>Sphaerisporangium</taxon>
    </lineage>
</organism>
<keyword evidence="2 6" id="KW-0812">Transmembrane</keyword>
<evidence type="ECO:0000256" key="3">
    <source>
        <dbReference type="ARBA" id="ARBA00022989"/>
    </source>
</evidence>
<feature type="transmembrane region" description="Helical" evidence="6">
    <location>
        <begin position="246"/>
        <end position="265"/>
    </location>
</feature>
<dbReference type="Gene3D" id="1.20.1250.20">
    <property type="entry name" value="MFS general substrate transporter like domains"/>
    <property type="match status" value="1"/>
</dbReference>
<evidence type="ECO:0000259" key="7">
    <source>
        <dbReference type="PROSITE" id="PS50850"/>
    </source>
</evidence>
<dbReference type="PANTHER" id="PTHR23518">
    <property type="entry name" value="C-METHYLTRANSFERASE"/>
    <property type="match status" value="1"/>
</dbReference>
<evidence type="ECO:0000256" key="4">
    <source>
        <dbReference type="ARBA" id="ARBA00023136"/>
    </source>
</evidence>
<dbReference type="Pfam" id="PF07690">
    <property type="entry name" value="MFS_1"/>
    <property type="match status" value="1"/>
</dbReference>
<feature type="transmembrane region" description="Helical" evidence="6">
    <location>
        <begin position="277"/>
        <end position="296"/>
    </location>
</feature>
<dbReference type="PROSITE" id="PS50850">
    <property type="entry name" value="MFS"/>
    <property type="match status" value="1"/>
</dbReference>
<evidence type="ECO:0000313" key="8">
    <source>
        <dbReference type="EMBL" id="RCG31518.1"/>
    </source>
</evidence>
<comment type="caution">
    <text evidence="8">The sequence shown here is derived from an EMBL/GenBank/DDBJ whole genome shotgun (WGS) entry which is preliminary data.</text>
</comment>
<feature type="compositionally biased region" description="Basic and acidic residues" evidence="5">
    <location>
        <begin position="1"/>
        <end position="10"/>
    </location>
</feature>
<sequence>MYLSETRRTDAQANPGADDAAAPPPGRTATTRVLAGNVVALGMVSLLTDVSSEMVTAILPLYLFYQLSLNPAQFGLLDGLYTGATAVLRLVGGHVADRFRSRKLVAGAGYGLSAVVKLGYLAAGRSVPLIGLMIGLDRTGKGLRTAPRDAMISLSAPPEAQGRAFGLHRAMDTAGALMGPLVAFGVVAAVGSAYDAVFVVSFCVALLGVLVLVLFVREPGGPARERPKVSLRDTVTLLRDRPYRRVLVAMVPLSIATVSDSFLYLVVQRGAGLDAGWLPLLPVAVSAAYLLAAVPFGRLADRVGRSTVVIGGYAALLACYALLLLPQGPVVLVAVLVLRGLSYAATDGVVSALAGPLLPEERRATGLAVVQTGQALGAMAASWAFGVLWTAQGSRAAVTVMAAGLCLALAVAVPLLRKARA</sequence>
<proteinExistence type="predicted"/>
<dbReference type="RefSeq" id="WP_114028088.1">
    <property type="nucleotide sequence ID" value="NZ_QOIL01000004.1"/>
</dbReference>
<feature type="region of interest" description="Disordered" evidence="5">
    <location>
        <begin position="1"/>
        <end position="26"/>
    </location>
</feature>
<accession>A0A367FMA7</accession>
<dbReference type="OrthoDB" id="9803985at2"/>
<dbReference type="SUPFAM" id="SSF103473">
    <property type="entry name" value="MFS general substrate transporter"/>
    <property type="match status" value="1"/>
</dbReference>
<dbReference type="PANTHER" id="PTHR23518:SF2">
    <property type="entry name" value="MAJOR FACILITATOR SUPERFAMILY TRANSPORTER"/>
    <property type="match status" value="1"/>
</dbReference>
<dbReference type="GO" id="GO:0005886">
    <property type="term" value="C:plasma membrane"/>
    <property type="evidence" value="ECO:0007669"/>
    <property type="project" value="UniProtKB-SubCell"/>
</dbReference>
<feature type="domain" description="Major facilitator superfamily (MFS) profile" evidence="7">
    <location>
        <begin position="37"/>
        <end position="420"/>
    </location>
</feature>
<evidence type="ECO:0000256" key="5">
    <source>
        <dbReference type="SAM" id="MobiDB-lite"/>
    </source>
</evidence>
<dbReference type="AlphaFoldDB" id="A0A367FMA7"/>
<comment type="subcellular location">
    <subcellularLocation>
        <location evidence="1">Cell membrane</location>
        <topology evidence="1">Multi-pass membrane protein</topology>
    </subcellularLocation>
</comment>
<feature type="compositionally biased region" description="Low complexity" evidence="5">
    <location>
        <begin position="15"/>
        <end position="26"/>
    </location>
</feature>
<evidence type="ECO:0000256" key="6">
    <source>
        <dbReference type="SAM" id="Phobius"/>
    </source>
</evidence>
<evidence type="ECO:0000313" key="9">
    <source>
        <dbReference type="Proteomes" id="UP000253094"/>
    </source>
</evidence>
<keyword evidence="3 6" id="KW-1133">Transmembrane helix</keyword>
<gene>
    <name evidence="8" type="ORF">DQ384_08015</name>
</gene>
<keyword evidence="9" id="KW-1185">Reference proteome</keyword>
<reference evidence="8 9" key="1">
    <citation type="submission" date="2018-06" db="EMBL/GenBank/DDBJ databases">
        <title>Sphaerisporangium craniellae sp. nov., isolated from a marine sponge in the South China Sea.</title>
        <authorList>
            <person name="Li L."/>
        </authorList>
    </citation>
    <scope>NUCLEOTIDE SEQUENCE [LARGE SCALE GENOMIC DNA]</scope>
    <source>
        <strain evidence="8 9">CCTCC AA 208026</strain>
    </source>
</reference>
<feature type="transmembrane region" description="Helical" evidence="6">
    <location>
        <begin position="366"/>
        <end position="390"/>
    </location>
</feature>
<feature type="transmembrane region" description="Helical" evidence="6">
    <location>
        <begin position="396"/>
        <end position="416"/>
    </location>
</feature>
<dbReference type="InterPro" id="IPR020846">
    <property type="entry name" value="MFS_dom"/>
</dbReference>